<protein>
    <submittedName>
        <fullName evidence="1">Uncharacterized protein</fullName>
    </submittedName>
</protein>
<dbReference type="EMBL" id="JABAIA010000002">
    <property type="protein sequence ID" value="NLR67040.1"/>
    <property type="molecule type" value="Genomic_DNA"/>
</dbReference>
<comment type="caution">
    <text evidence="1">The sequence shown here is derived from an EMBL/GenBank/DDBJ whole genome shotgun (WGS) entry which is preliminary data.</text>
</comment>
<dbReference type="AlphaFoldDB" id="A0A847RMM5"/>
<reference evidence="1 2" key="1">
    <citation type="submission" date="2020-04" db="EMBL/GenBank/DDBJ databases">
        <authorList>
            <person name="Yin C."/>
        </authorList>
    </citation>
    <scope>NUCLEOTIDE SEQUENCE [LARGE SCALE GENOMIC DNA]</scope>
    <source>
        <strain evidence="1 2">Ae27</strain>
    </source>
</reference>
<proteinExistence type="predicted"/>
<accession>A0A847RMM5</accession>
<sequence>MKSHYYKNLWLTGLYLLTVFTAAAQKNNKYLKGSYIDSTGQKIDGFISMQEMGLLSFDFKKQLGDKNEKIKVSGCQAFSFENHSFCTLKNVTIRTRIWHYHFDKVFAEQVIDGPLQLYRLYFKPGKVGYMRYVALAGRFAPGPASAGVGVFMNNKYVNYFLRKSGDTTGYCFIGKKRKDFITSLTPWLKEDTLLVRRIKTGGDYSFNNIESVVREYNDYIVNKQ</sequence>
<gene>
    <name evidence="1" type="ORF">HGH92_22215</name>
</gene>
<keyword evidence="2" id="KW-1185">Reference proteome</keyword>
<dbReference type="Proteomes" id="UP000570474">
    <property type="component" value="Unassembled WGS sequence"/>
</dbReference>
<evidence type="ECO:0000313" key="2">
    <source>
        <dbReference type="Proteomes" id="UP000570474"/>
    </source>
</evidence>
<organism evidence="1 2">
    <name type="scientific">Chitinophaga varians</name>
    <dbReference type="NCBI Taxonomy" id="2202339"/>
    <lineage>
        <taxon>Bacteria</taxon>
        <taxon>Pseudomonadati</taxon>
        <taxon>Bacteroidota</taxon>
        <taxon>Chitinophagia</taxon>
        <taxon>Chitinophagales</taxon>
        <taxon>Chitinophagaceae</taxon>
        <taxon>Chitinophaga</taxon>
    </lineage>
</organism>
<evidence type="ECO:0000313" key="1">
    <source>
        <dbReference type="EMBL" id="NLR67040.1"/>
    </source>
</evidence>
<dbReference type="RefSeq" id="WP_168872934.1">
    <property type="nucleotide sequence ID" value="NZ_JABAIA010000002.1"/>
</dbReference>
<name>A0A847RMM5_9BACT</name>